<dbReference type="AlphaFoldDB" id="A0A1L9QXI6"/>
<protein>
    <submittedName>
        <fullName evidence="1">Uncharacterized protein</fullName>
    </submittedName>
</protein>
<dbReference type="Proteomes" id="UP000183940">
    <property type="component" value="Unassembled WGS sequence"/>
</dbReference>
<reference evidence="1" key="1">
    <citation type="submission" date="2016-10" db="EMBL/GenBank/DDBJ databases">
        <title>CRISPR-Cas defence system in Roseofilum reptotaenium: evidence of a bacteriophage-cyanobacterium arms race in the coral black band disease.</title>
        <authorList>
            <person name="Buerger P."/>
            <person name="Wood-Charlson E.M."/>
            <person name="Weynberg K.D."/>
            <person name="Willis B."/>
            <person name="Van Oppen M.J."/>
        </authorList>
    </citation>
    <scope>NUCLEOTIDE SEQUENCE [LARGE SCALE GENOMIC DNA]</scope>
    <source>
        <strain evidence="1">AO1-A</strain>
    </source>
</reference>
<proteinExistence type="predicted"/>
<dbReference type="STRING" id="1925591.BI308_02155"/>
<dbReference type="InterPro" id="IPR036291">
    <property type="entry name" value="NAD(P)-bd_dom_sf"/>
</dbReference>
<dbReference type="SUPFAM" id="SSF51735">
    <property type="entry name" value="NAD(P)-binding Rossmann-fold domains"/>
    <property type="match status" value="1"/>
</dbReference>
<dbReference type="Gene3D" id="3.40.50.720">
    <property type="entry name" value="NAD(P)-binding Rossmann-like Domain"/>
    <property type="match status" value="2"/>
</dbReference>
<dbReference type="SUPFAM" id="SSF52283">
    <property type="entry name" value="Formate/glycerate dehydrogenase catalytic domain-like"/>
    <property type="match status" value="1"/>
</dbReference>
<dbReference type="EMBL" id="MLAW01000002">
    <property type="protein sequence ID" value="OJJ27307.1"/>
    <property type="molecule type" value="Genomic_DNA"/>
</dbReference>
<evidence type="ECO:0000313" key="2">
    <source>
        <dbReference type="Proteomes" id="UP000183940"/>
    </source>
</evidence>
<organism evidence="1 2">
    <name type="scientific">Roseofilum reptotaenium AO1-A</name>
    <dbReference type="NCBI Taxonomy" id="1925591"/>
    <lineage>
        <taxon>Bacteria</taxon>
        <taxon>Bacillati</taxon>
        <taxon>Cyanobacteriota</taxon>
        <taxon>Cyanophyceae</taxon>
        <taxon>Desertifilales</taxon>
        <taxon>Desertifilaceae</taxon>
        <taxon>Roseofilum</taxon>
    </lineage>
</organism>
<evidence type="ECO:0000313" key="1">
    <source>
        <dbReference type="EMBL" id="OJJ27307.1"/>
    </source>
</evidence>
<comment type="caution">
    <text evidence="1">The sequence shown here is derived from an EMBL/GenBank/DDBJ whole genome shotgun (WGS) entry which is preliminary data.</text>
</comment>
<name>A0A1L9QXI6_9CYAN</name>
<gene>
    <name evidence="1" type="ORF">BI308_02155</name>
</gene>
<accession>A0A1L9QXI6</accession>
<keyword evidence="2" id="KW-1185">Reference proteome</keyword>
<sequence length="350" mass="39021">MCKILVSHPIHSSIIEELHLEPIDNLYKEKFQLTEIDHHMLYHSMEHQEILYIPGIAIAQVPDEANDPTLIDLAQALSGFKPDVLIVGNNAVPEFALGSWREAIASERPLLVIRRGVDTRAIDKDAAHKYGISVSNLPGINSPFVAEHMIEYLELEQAKAQEKMVVLGIGNIAQPIICKAIEKKLKIQAISPSLQEVTRDRQVSRLQERGIDPDRLTCAESLEKGFEDASYVVVAVPWEHPQGGLNAGMIDVNLLEKLSNYAKIVSCSPPRIFSADALAFMNAQMKKGKIYVRIDTAKRLAQGTKAEYPHLDIAYDRAFAAPECQRSLDRAWLKQAQQFCHQAALSCLVT</sequence>